<evidence type="ECO:0008006" key="4">
    <source>
        <dbReference type="Google" id="ProtNLM"/>
    </source>
</evidence>
<feature type="transmembrane region" description="Helical" evidence="1">
    <location>
        <begin position="23"/>
        <end position="41"/>
    </location>
</feature>
<evidence type="ECO:0000313" key="2">
    <source>
        <dbReference type="EMBL" id="MFC5635479.1"/>
    </source>
</evidence>
<evidence type="ECO:0000313" key="3">
    <source>
        <dbReference type="Proteomes" id="UP001596154"/>
    </source>
</evidence>
<keyword evidence="1" id="KW-0812">Transmembrane</keyword>
<feature type="transmembrane region" description="Helical" evidence="1">
    <location>
        <begin position="379"/>
        <end position="396"/>
    </location>
</feature>
<reference evidence="3" key="1">
    <citation type="journal article" date="2019" name="Int. J. Syst. Evol. Microbiol.">
        <title>The Global Catalogue of Microorganisms (GCM) 10K type strain sequencing project: providing services to taxonomists for standard genome sequencing and annotation.</title>
        <authorList>
            <consortium name="The Broad Institute Genomics Platform"/>
            <consortium name="The Broad Institute Genome Sequencing Center for Infectious Disease"/>
            <person name="Wu L."/>
            <person name="Ma J."/>
        </authorList>
    </citation>
    <scope>NUCLEOTIDE SEQUENCE [LARGE SCALE GENOMIC DNA]</scope>
    <source>
        <strain evidence="3">CGMCC 4.7248</strain>
    </source>
</reference>
<organism evidence="2 3">
    <name type="scientific">Streptomyces bullii</name>
    <dbReference type="NCBI Taxonomy" id="349910"/>
    <lineage>
        <taxon>Bacteria</taxon>
        <taxon>Bacillati</taxon>
        <taxon>Actinomycetota</taxon>
        <taxon>Actinomycetes</taxon>
        <taxon>Kitasatosporales</taxon>
        <taxon>Streptomycetaceae</taxon>
        <taxon>Streptomyces</taxon>
    </lineage>
</organism>
<name>A0ABW0URE4_9ACTN</name>
<feature type="transmembrane region" description="Helical" evidence="1">
    <location>
        <begin position="350"/>
        <end position="367"/>
    </location>
</feature>
<evidence type="ECO:0000256" key="1">
    <source>
        <dbReference type="SAM" id="Phobius"/>
    </source>
</evidence>
<proteinExistence type="predicted"/>
<feature type="transmembrane region" description="Helical" evidence="1">
    <location>
        <begin position="408"/>
        <end position="427"/>
    </location>
</feature>
<feature type="transmembrane region" description="Helical" evidence="1">
    <location>
        <begin position="101"/>
        <end position="119"/>
    </location>
</feature>
<protein>
    <recommendedName>
        <fullName evidence="4">4-amino-4-deoxy-L-arabinose transferase</fullName>
    </recommendedName>
</protein>
<feature type="transmembrane region" description="Helical" evidence="1">
    <location>
        <begin position="324"/>
        <end position="343"/>
    </location>
</feature>
<accession>A0ABW0URE4</accession>
<feature type="transmembrane region" description="Helical" evidence="1">
    <location>
        <begin position="301"/>
        <end position="318"/>
    </location>
</feature>
<feature type="transmembrane region" description="Helical" evidence="1">
    <location>
        <begin position="213"/>
        <end position="233"/>
    </location>
</feature>
<gene>
    <name evidence="2" type="ORF">ACFPZJ_17105</name>
</gene>
<dbReference type="RefSeq" id="WP_381021989.1">
    <property type="nucleotide sequence ID" value="NZ_JBHSNY010000005.1"/>
</dbReference>
<dbReference type="Proteomes" id="UP001596154">
    <property type="component" value="Unassembled WGS sequence"/>
</dbReference>
<feature type="transmembrane region" description="Helical" evidence="1">
    <location>
        <begin position="151"/>
        <end position="168"/>
    </location>
</feature>
<keyword evidence="1" id="KW-0472">Membrane</keyword>
<comment type="caution">
    <text evidence="2">The sequence shown here is derived from an EMBL/GenBank/DDBJ whole genome shotgun (WGS) entry which is preliminary data.</text>
</comment>
<feature type="transmembrane region" description="Helical" evidence="1">
    <location>
        <begin position="272"/>
        <end position="289"/>
    </location>
</feature>
<dbReference type="EMBL" id="JBHSNY010000005">
    <property type="protein sequence ID" value="MFC5635479.1"/>
    <property type="molecule type" value="Genomic_DNA"/>
</dbReference>
<keyword evidence="3" id="KW-1185">Reference proteome</keyword>
<feature type="transmembrane region" description="Helical" evidence="1">
    <location>
        <begin position="174"/>
        <end position="201"/>
    </location>
</feature>
<sequence length="573" mass="60726">MAALRADGPPAARPRTGGRRSPLWWPVVALPAAAAVAYAVLTRRLTGDLHYVLGALRTGGAAGYSPSEVFTHRPFFYRWFLAGLDALSFGGTVVRETVLEAAGALLAAAAAYALYAALLRRTTGREAALTAGAVGLALALAPRTDFLQPEWAAVLLTVLGVAAALGVSRPWPAALLGALPLAFAVMMKYSTAATAVIGVLFVYAVDRGRAVRLALPAVLGAVALFGLSVLAGSHEWQWTEDMPRINQSALGRTGLDVPAALDRSVDFLADRAVLSAVLLLLPGALLLVVARVRGWARRAELLFVAAAVGLGALAVVIVQGNWFLYHGAQLPVLAAAVWGLAVGGARRRPPWCFGTASALCGVLPVLYARAPGDVQRPGLVWATGAVVTFAALVDALTETRPPRGPRRAWPATLIALAGVVCLSGGMWPGSPHLVQRGTVTMTGAGYLDGMRRTQEDAERLRARMPDGAPVLYLAFGDTTYYVGHPARCRYPIATFLQRSRFLPDVAGLPSFRENADCVDHDPAPYAILDRAWFRPGRVDPALWRRITAVYDCPAASAGWKTVLCVSRAARAMR</sequence>
<keyword evidence="1" id="KW-1133">Transmembrane helix</keyword>